<accession>A0A0C2WXC4</accession>
<evidence type="ECO:0008006" key="3">
    <source>
        <dbReference type="Google" id="ProtNLM"/>
    </source>
</evidence>
<dbReference type="Proteomes" id="UP000054549">
    <property type="component" value="Unassembled WGS sequence"/>
</dbReference>
<organism evidence="1 2">
    <name type="scientific">Amanita muscaria (strain Koide BX008)</name>
    <dbReference type="NCBI Taxonomy" id="946122"/>
    <lineage>
        <taxon>Eukaryota</taxon>
        <taxon>Fungi</taxon>
        <taxon>Dikarya</taxon>
        <taxon>Basidiomycota</taxon>
        <taxon>Agaricomycotina</taxon>
        <taxon>Agaricomycetes</taxon>
        <taxon>Agaricomycetidae</taxon>
        <taxon>Agaricales</taxon>
        <taxon>Pluteineae</taxon>
        <taxon>Amanitaceae</taxon>
        <taxon>Amanita</taxon>
    </lineage>
</organism>
<sequence>MAVISEIPTEVLIEIFYLLCKNSINVCELNNSYCKENFPWAVGLVSRQWRTAFLSYPPIWASLTLSDIHSSKSSRIWNPESYAKEVSRRLALYLERSGRYPLRLDICLWSVHTNKFITMALEMLSACSHRWRTANFDLFLDRPLDSILPCKGKLPTLEWLEIRCRADRKHVRDIFEVAPRLTHAYIEPWARSSGWILPWTQLTELILMLDGLFVMENRDVPYLLSMLHNIRELRFTFNHDKFRGFSQFAPTPLNQLRVLEVYHPAMLSWFEAPSLCEIYFTDCQERSNYGEPLDVHGQISSLVQRSSCRIRKLSFASCREFYVGTLKDVEELVIDYQHSRRVRPSVDISSLPKLRLLTIICSIEENVESLVNSLTTALKSARVPTRSECSSGTPTSLLERVTVELHCDQEQPKIPKILLSVADEWPVVVFRTRRS</sequence>
<name>A0A0C2WXC4_AMAMK</name>
<protein>
    <recommendedName>
        <fullName evidence="3">F-box domain-containing protein</fullName>
    </recommendedName>
</protein>
<dbReference type="STRING" id="946122.A0A0C2WXC4"/>
<dbReference type="EMBL" id="KN818284">
    <property type="protein sequence ID" value="KIL61476.1"/>
    <property type="molecule type" value="Genomic_DNA"/>
</dbReference>
<dbReference type="HOGENOM" id="CLU_052988_0_0_1"/>
<dbReference type="AlphaFoldDB" id="A0A0C2WXC4"/>
<dbReference type="InParanoid" id="A0A0C2WXC4"/>
<dbReference type="OrthoDB" id="3038673at2759"/>
<gene>
    <name evidence="1" type="ORF">M378DRAFT_26092</name>
</gene>
<proteinExistence type="predicted"/>
<dbReference type="SUPFAM" id="SSF52047">
    <property type="entry name" value="RNI-like"/>
    <property type="match status" value="1"/>
</dbReference>
<evidence type="ECO:0000313" key="2">
    <source>
        <dbReference type="Proteomes" id="UP000054549"/>
    </source>
</evidence>
<keyword evidence="2" id="KW-1185">Reference proteome</keyword>
<reference evidence="1 2" key="1">
    <citation type="submission" date="2014-04" db="EMBL/GenBank/DDBJ databases">
        <title>Evolutionary Origins and Diversification of the Mycorrhizal Mutualists.</title>
        <authorList>
            <consortium name="DOE Joint Genome Institute"/>
            <consortium name="Mycorrhizal Genomics Consortium"/>
            <person name="Kohler A."/>
            <person name="Kuo A."/>
            <person name="Nagy L.G."/>
            <person name="Floudas D."/>
            <person name="Copeland A."/>
            <person name="Barry K.W."/>
            <person name="Cichocki N."/>
            <person name="Veneault-Fourrey C."/>
            <person name="LaButti K."/>
            <person name="Lindquist E.A."/>
            <person name="Lipzen A."/>
            <person name="Lundell T."/>
            <person name="Morin E."/>
            <person name="Murat C."/>
            <person name="Riley R."/>
            <person name="Ohm R."/>
            <person name="Sun H."/>
            <person name="Tunlid A."/>
            <person name="Henrissat B."/>
            <person name="Grigoriev I.V."/>
            <person name="Hibbett D.S."/>
            <person name="Martin F."/>
        </authorList>
    </citation>
    <scope>NUCLEOTIDE SEQUENCE [LARGE SCALE GENOMIC DNA]</scope>
    <source>
        <strain evidence="1 2">Koide BX008</strain>
    </source>
</reference>
<evidence type="ECO:0000313" key="1">
    <source>
        <dbReference type="EMBL" id="KIL61476.1"/>
    </source>
</evidence>